<dbReference type="Proteomes" id="UP000199651">
    <property type="component" value="Unassembled WGS sequence"/>
</dbReference>
<dbReference type="GO" id="GO:0000287">
    <property type="term" value="F:magnesium ion binding"/>
    <property type="evidence" value="ECO:0007669"/>
    <property type="project" value="UniProtKB-ARBA"/>
</dbReference>
<dbReference type="SUPFAM" id="SSF52518">
    <property type="entry name" value="Thiamin diphosphate-binding fold (THDP-binding)"/>
    <property type="match status" value="1"/>
</dbReference>
<keyword evidence="2" id="KW-0456">Lyase</keyword>
<protein>
    <recommendedName>
        <fullName evidence="5">Phosphonopyruvate decarboxylase</fullName>
    </recommendedName>
</protein>
<keyword evidence="4" id="KW-1185">Reference proteome</keyword>
<gene>
    <name evidence="3" type="ORF">SAMN05192558_11839</name>
</gene>
<evidence type="ECO:0000256" key="1">
    <source>
        <dbReference type="ARBA" id="ARBA00022793"/>
    </source>
</evidence>
<name>A0A1H0W7P0_9PSEU</name>
<sequence length="195" mass="20290">MNKTAAIQAIIEATSTTQPVVFTTDSTCRIAQVVKDRPNHFYLTAATGLAGSLGIGIALETRRATVIVDSYSNLVRNPVGLITAGTLVDLPLIHIVLDDGLYGSGNTSPAPSDRADVLALARASGYADVSTTAQLDKFTTLLRGGLANCHAPVLVRAVLTHPDSPLPYPSDADPAIHASRFHAHLSILDGGAQAA</sequence>
<dbReference type="InterPro" id="IPR051818">
    <property type="entry name" value="TPP_dependent_decarboxylase"/>
</dbReference>
<accession>A0A1H0W7P0</accession>
<dbReference type="PANTHER" id="PTHR42818">
    <property type="entry name" value="SULFOPYRUVATE DECARBOXYLASE SUBUNIT ALPHA"/>
    <property type="match status" value="1"/>
</dbReference>
<dbReference type="GO" id="GO:0016831">
    <property type="term" value="F:carboxy-lyase activity"/>
    <property type="evidence" value="ECO:0007669"/>
    <property type="project" value="UniProtKB-KW"/>
</dbReference>
<dbReference type="InterPro" id="IPR029061">
    <property type="entry name" value="THDP-binding"/>
</dbReference>
<dbReference type="OrthoDB" id="9785953at2"/>
<dbReference type="PANTHER" id="PTHR42818:SF1">
    <property type="entry name" value="SULFOPYRUVATE DECARBOXYLASE"/>
    <property type="match status" value="1"/>
</dbReference>
<evidence type="ECO:0000313" key="3">
    <source>
        <dbReference type="EMBL" id="SDP86435.1"/>
    </source>
</evidence>
<dbReference type="Gene3D" id="3.40.50.970">
    <property type="match status" value="1"/>
</dbReference>
<reference evidence="4" key="1">
    <citation type="submission" date="2016-10" db="EMBL/GenBank/DDBJ databases">
        <authorList>
            <person name="Varghese N."/>
            <person name="Submissions S."/>
        </authorList>
    </citation>
    <scope>NUCLEOTIDE SEQUENCE [LARGE SCALE GENOMIC DNA]</scope>
    <source>
        <strain evidence="4">IBRC-M 10655</strain>
    </source>
</reference>
<proteinExistence type="predicted"/>
<keyword evidence="1" id="KW-0210">Decarboxylase</keyword>
<dbReference type="STRING" id="504798.SAMN05421871_11739"/>
<evidence type="ECO:0008006" key="5">
    <source>
        <dbReference type="Google" id="ProtNLM"/>
    </source>
</evidence>
<dbReference type="AlphaFoldDB" id="A0A1H0W7P0"/>
<dbReference type="EMBL" id="FNJB01000018">
    <property type="protein sequence ID" value="SDP86435.1"/>
    <property type="molecule type" value="Genomic_DNA"/>
</dbReference>
<organism evidence="3 4">
    <name type="scientific">Actinokineospora alba</name>
    <dbReference type="NCBI Taxonomy" id="504798"/>
    <lineage>
        <taxon>Bacteria</taxon>
        <taxon>Bacillati</taxon>
        <taxon>Actinomycetota</taxon>
        <taxon>Actinomycetes</taxon>
        <taxon>Pseudonocardiales</taxon>
        <taxon>Pseudonocardiaceae</taxon>
        <taxon>Actinokineospora</taxon>
    </lineage>
</organism>
<dbReference type="RefSeq" id="WP_091383576.1">
    <property type="nucleotide sequence ID" value="NZ_FNDV01000017.1"/>
</dbReference>
<evidence type="ECO:0000313" key="4">
    <source>
        <dbReference type="Proteomes" id="UP000199651"/>
    </source>
</evidence>
<evidence type="ECO:0000256" key="2">
    <source>
        <dbReference type="ARBA" id="ARBA00023239"/>
    </source>
</evidence>